<keyword evidence="5" id="KW-1185">Reference proteome</keyword>
<feature type="region of interest" description="Disordered" evidence="3">
    <location>
        <begin position="47"/>
        <end position="73"/>
    </location>
</feature>
<dbReference type="FunFam" id="2.120.10.80:FF:000007">
    <property type="entry name" value="F-box/kelch-repeat protein SKIP11"/>
    <property type="match status" value="1"/>
</dbReference>
<comment type="caution">
    <text evidence="4">The sequence shown here is derived from an EMBL/GenBank/DDBJ whole genome shotgun (WGS) entry which is preliminary data.</text>
</comment>
<dbReference type="SMART" id="SM00612">
    <property type="entry name" value="Kelch"/>
    <property type="match status" value="3"/>
</dbReference>
<dbReference type="Pfam" id="PF01344">
    <property type="entry name" value="Kelch_1"/>
    <property type="match status" value="2"/>
</dbReference>
<name>A0AAU9PW79_9ASTR</name>
<dbReference type="PANTHER" id="PTHR46122">
    <property type="entry name" value="GALACTOSE OXIDASE/KELCH REPEAT PROTEIN-RELATED"/>
    <property type="match status" value="1"/>
</dbReference>
<sequence length="448" mass="50255">MLEDRSSFFSKNYSHETNPWAAYGIEGLEFPQEKQPSENNHGLELTLAYGGFPADSPPQDAANSKNVSHDQSMKNDGLDLRLGSLLDHVIPPPQPVNQHEPGLDTRHLINAIGRDNSINCLIRCPRATYSSIALLNRSFRELIKSGEIYKLRHDNKVIEYWVYFSCHLAKWEAFDPSNKIWIQLPIMDADQCFQFSDKESMAVGTELLVIGRDLMGQASYKYSLLTNSWSLGKTMNIPRCLFGSASLGQVAIFAGGVNQNGMIMDTVELYDSRSGNWEMLPSMIKPRKMCSGVYMDGKFYVIGGIGNEMKSLTCGEEYDLDTKMWTIIPNMWPVDGRGGRMAPPLLAVVGNELYAGDAASMEVKKYDQKMKEWAVIGRLPERAQSVDGWGMAFRGCGERVVVIGGPRRDNANVVEIYSWMRSKGPVEWSMIGRKRSDSFVYNCAVMDC</sequence>
<reference evidence="4 5" key="1">
    <citation type="submission" date="2022-01" db="EMBL/GenBank/DDBJ databases">
        <authorList>
            <person name="Xiong W."/>
            <person name="Schranz E."/>
        </authorList>
    </citation>
    <scope>NUCLEOTIDE SEQUENCE [LARGE SCALE GENOMIC DNA]</scope>
</reference>
<evidence type="ECO:0008006" key="6">
    <source>
        <dbReference type="Google" id="ProtNLM"/>
    </source>
</evidence>
<evidence type="ECO:0000256" key="3">
    <source>
        <dbReference type="SAM" id="MobiDB-lite"/>
    </source>
</evidence>
<evidence type="ECO:0000313" key="5">
    <source>
        <dbReference type="Proteomes" id="UP001157418"/>
    </source>
</evidence>
<evidence type="ECO:0000256" key="1">
    <source>
        <dbReference type="ARBA" id="ARBA00022441"/>
    </source>
</evidence>
<accession>A0AAU9PW79</accession>
<dbReference type="Gene3D" id="2.120.10.80">
    <property type="entry name" value="Kelch-type beta propeller"/>
    <property type="match status" value="1"/>
</dbReference>
<keyword evidence="1" id="KW-0880">Kelch repeat</keyword>
<dbReference type="InterPro" id="IPR015915">
    <property type="entry name" value="Kelch-typ_b-propeller"/>
</dbReference>
<evidence type="ECO:0000256" key="2">
    <source>
        <dbReference type="ARBA" id="ARBA00022737"/>
    </source>
</evidence>
<dbReference type="PANTHER" id="PTHR46122:SF2">
    <property type="entry name" value="F-BOX_KELCH-REPEAT PROTEIN SKIP11"/>
    <property type="match status" value="1"/>
</dbReference>
<dbReference type="InterPro" id="IPR006652">
    <property type="entry name" value="Kelch_1"/>
</dbReference>
<dbReference type="GO" id="GO:0005634">
    <property type="term" value="C:nucleus"/>
    <property type="evidence" value="ECO:0007669"/>
    <property type="project" value="TreeGrafter"/>
</dbReference>
<dbReference type="Proteomes" id="UP001157418">
    <property type="component" value="Unassembled WGS sequence"/>
</dbReference>
<dbReference type="EMBL" id="CAKMRJ010005778">
    <property type="protein sequence ID" value="CAH1454600.1"/>
    <property type="molecule type" value="Genomic_DNA"/>
</dbReference>
<dbReference type="SUPFAM" id="SSF117281">
    <property type="entry name" value="Kelch motif"/>
    <property type="match status" value="1"/>
</dbReference>
<dbReference type="AlphaFoldDB" id="A0AAU9PW79"/>
<organism evidence="4 5">
    <name type="scientific">Lactuca virosa</name>
    <dbReference type="NCBI Taxonomy" id="75947"/>
    <lineage>
        <taxon>Eukaryota</taxon>
        <taxon>Viridiplantae</taxon>
        <taxon>Streptophyta</taxon>
        <taxon>Embryophyta</taxon>
        <taxon>Tracheophyta</taxon>
        <taxon>Spermatophyta</taxon>
        <taxon>Magnoliopsida</taxon>
        <taxon>eudicotyledons</taxon>
        <taxon>Gunneridae</taxon>
        <taxon>Pentapetalae</taxon>
        <taxon>asterids</taxon>
        <taxon>campanulids</taxon>
        <taxon>Asterales</taxon>
        <taxon>Asteraceae</taxon>
        <taxon>Cichorioideae</taxon>
        <taxon>Cichorieae</taxon>
        <taxon>Lactucinae</taxon>
        <taxon>Lactuca</taxon>
    </lineage>
</organism>
<dbReference type="InterPro" id="IPR052439">
    <property type="entry name" value="F-box/Kelch-repeat"/>
</dbReference>
<gene>
    <name evidence="4" type="ORF">LVIROSA_LOCUS39770</name>
</gene>
<proteinExistence type="predicted"/>
<protein>
    <recommendedName>
        <fullName evidence="6">F-box domain-containing protein</fullName>
    </recommendedName>
</protein>
<keyword evidence="2" id="KW-0677">Repeat</keyword>
<evidence type="ECO:0000313" key="4">
    <source>
        <dbReference type="EMBL" id="CAH1454600.1"/>
    </source>
</evidence>